<dbReference type="InterPro" id="IPR013096">
    <property type="entry name" value="Cupin_2"/>
</dbReference>
<name>A0AA37WD03_9BACT</name>
<gene>
    <name evidence="4" type="ORF">GCM10007940_00790</name>
</gene>
<dbReference type="RefSeq" id="WP_284283274.1">
    <property type="nucleotide sequence ID" value="NZ_BSOH01000001.1"/>
</dbReference>
<accession>A0AA37WD03</accession>
<evidence type="ECO:0000256" key="2">
    <source>
        <dbReference type="SAM" id="SignalP"/>
    </source>
</evidence>
<keyword evidence="1" id="KW-0479">Metal-binding</keyword>
<feature type="domain" description="Cupin type-2" evidence="3">
    <location>
        <begin position="84"/>
        <end position="149"/>
    </location>
</feature>
<dbReference type="Gene3D" id="2.60.120.10">
    <property type="entry name" value="Jelly Rolls"/>
    <property type="match status" value="1"/>
</dbReference>
<dbReference type="InterPro" id="IPR011051">
    <property type="entry name" value="RmlC_Cupin_sf"/>
</dbReference>
<dbReference type="SUPFAM" id="SSF51182">
    <property type="entry name" value="RmlC-like cupins"/>
    <property type="match status" value="1"/>
</dbReference>
<feature type="signal peptide" evidence="2">
    <location>
        <begin position="1"/>
        <end position="33"/>
    </location>
</feature>
<keyword evidence="5" id="KW-1185">Reference proteome</keyword>
<sequence length="158" mass="18034">MMKISNHLQKSKRITLQIAMTLTMLLFYQSVNAQDKAKDSEEAFTIENCVNTFSLEQTDKTKVGYQYWFVDKHFVDGRTIKMSVVEPHGATHAPHTHENDEFFYILEGSAKFHLNGENTIVGPNTTLYCPPNSTHGISNAGDTELKYLVLKKYDVEKK</sequence>
<dbReference type="GO" id="GO:0046872">
    <property type="term" value="F:metal ion binding"/>
    <property type="evidence" value="ECO:0007669"/>
    <property type="project" value="UniProtKB-KW"/>
</dbReference>
<organism evidence="4 5">
    <name type="scientific">Portibacter lacus</name>
    <dbReference type="NCBI Taxonomy" id="1099794"/>
    <lineage>
        <taxon>Bacteria</taxon>
        <taxon>Pseudomonadati</taxon>
        <taxon>Bacteroidota</taxon>
        <taxon>Saprospiria</taxon>
        <taxon>Saprospirales</taxon>
        <taxon>Haliscomenobacteraceae</taxon>
        <taxon>Portibacter</taxon>
    </lineage>
</organism>
<feature type="chain" id="PRO_5041292618" description="Cupin type-2 domain-containing protein" evidence="2">
    <location>
        <begin position="34"/>
        <end position="158"/>
    </location>
</feature>
<dbReference type="EMBL" id="BSOH01000001">
    <property type="protein sequence ID" value="GLR15464.1"/>
    <property type="molecule type" value="Genomic_DNA"/>
</dbReference>
<evidence type="ECO:0000259" key="3">
    <source>
        <dbReference type="Pfam" id="PF07883"/>
    </source>
</evidence>
<reference evidence="4" key="1">
    <citation type="journal article" date="2014" name="Int. J. Syst. Evol. Microbiol.">
        <title>Complete genome sequence of Corynebacterium casei LMG S-19264T (=DSM 44701T), isolated from a smear-ripened cheese.</title>
        <authorList>
            <consortium name="US DOE Joint Genome Institute (JGI-PGF)"/>
            <person name="Walter F."/>
            <person name="Albersmeier A."/>
            <person name="Kalinowski J."/>
            <person name="Ruckert C."/>
        </authorList>
    </citation>
    <scope>NUCLEOTIDE SEQUENCE</scope>
    <source>
        <strain evidence="4">NBRC 108769</strain>
    </source>
</reference>
<reference evidence="4" key="2">
    <citation type="submission" date="2023-01" db="EMBL/GenBank/DDBJ databases">
        <title>Draft genome sequence of Portibacter lacus strain NBRC 108769.</title>
        <authorList>
            <person name="Sun Q."/>
            <person name="Mori K."/>
        </authorList>
    </citation>
    <scope>NUCLEOTIDE SEQUENCE</scope>
    <source>
        <strain evidence="4">NBRC 108769</strain>
    </source>
</reference>
<dbReference type="InterPro" id="IPR051610">
    <property type="entry name" value="GPI/OXD"/>
</dbReference>
<dbReference type="Pfam" id="PF07883">
    <property type="entry name" value="Cupin_2"/>
    <property type="match status" value="1"/>
</dbReference>
<dbReference type="AlphaFoldDB" id="A0AA37WD03"/>
<evidence type="ECO:0000313" key="5">
    <source>
        <dbReference type="Proteomes" id="UP001156666"/>
    </source>
</evidence>
<keyword evidence="2" id="KW-0732">Signal</keyword>
<dbReference type="PANTHER" id="PTHR35848:SF6">
    <property type="entry name" value="CUPIN TYPE-2 DOMAIN-CONTAINING PROTEIN"/>
    <property type="match status" value="1"/>
</dbReference>
<evidence type="ECO:0000256" key="1">
    <source>
        <dbReference type="ARBA" id="ARBA00022723"/>
    </source>
</evidence>
<dbReference type="PANTHER" id="PTHR35848">
    <property type="entry name" value="OXALATE-BINDING PROTEIN"/>
    <property type="match status" value="1"/>
</dbReference>
<dbReference type="Proteomes" id="UP001156666">
    <property type="component" value="Unassembled WGS sequence"/>
</dbReference>
<evidence type="ECO:0000313" key="4">
    <source>
        <dbReference type="EMBL" id="GLR15464.1"/>
    </source>
</evidence>
<protein>
    <recommendedName>
        <fullName evidence="3">Cupin type-2 domain-containing protein</fullName>
    </recommendedName>
</protein>
<proteinExistence type="predicted"/>
<dbReference type="InterPro" id="IPR014710">
    <property type="entry name" value="RmlC-like_jellyroll"/>
</dbReference>
<comment type="caution">
    <text evidence="4">The sequence shown here is derived from an EMBL/GenBank/DDBJ whole genome shotgun (WGS) entry which is preliminary data.</text>
</comment>